<protein>
    <recommendedName>
        <fullName evidence="2">DM2 domain-containing protein</fullName>
    </recommendedName>
</protein>
<comment type="caution">
    <text evidence="3">The sequence shown here is derived from an EMBL/GenBank/DDBJ whole genome shotgun (WGS) entry which is preliminary data.</text>
</comment>
<dbReference type="SUPFAM" id="SSF47592">
    <property type="entry name" value="SWIB/MDM2 domain"/>
    <property type="match status" value="1"/>
</dbReference>
<feature type="region of interest" description="Disordered" evidence="1">
    <location>
        <begin position="73"/>
        <end position="115"/>
    </location>
</feature>
<name>A0ABD3P9A0_9STRA</name>
<feature type="compositionally biased region" description="Low complexity" evidence="1">
    <location>
        <begin position="387"/>
        <end position="400"/>
    </location>
</feature>
<dbReference type="EMBL" id="JALLAZ020000931">
    <property type="protein sequence ID" value="KAL3784369.1"/>
    <property type="molecule type" value="Genomic_DNA"/>
</dbReference>
<dbReference type="InterPro" id="IPR036885">
    <property type="entry name" value="SWIB_MDM2_dom_sf"/>
</dbReference>
<organism evidence="3 4">
    <name type="scientific">Stephanodiscus triporus</name>
    <dbReference type="NCBI Taxonomy" id="2934178"/>
    <lineage>
        <taxon>Eukaryota</taxon>
        <taxon>Sar</taxon>
        <taxon>Stramenopiles</taxon>
        <taxon>Ochrophyta</taxon>
        <taxon>Bacillariophyta</taxon>
        <taxon>Coscinodiscophyceae</taxon>
        <taxon>Thalassiosirophycidae</taxon>
        <taxon>Stephanodiscales</taxon>
        <taxon>Stephanodiscaceae</taxon>
        <taxon>Stephanodiscus</taxon>
    </lineage>
</organism>
<reference evidence="3 4" key="1">
    <citation type="submission" date="2024-10" db="EMBL/GenBank/DDBJ databases">
        <title>Updated reference genomes for cyclostephanoid diatoms.</title>
        <authorList>
            <person name="Roberts W.R."/>
            <person name="Alverson A.J."/>
        </authorList>
    </citation>
    <scope>NUCLEOTIDE SEQUENCE [LARGE SCALE GENOMIC DNA]</scope>
    <source>
        <strain evidence="3 4">AJA276-08</strain>
    </source>
</reference>
<sequence length="687" mass="76534">MASADDTTTPSIHLSSRMDQMYARTRSILRRLDDLESRLSSRVAAHRRRAANLIEETPASRRSHMRIFVSHRVEKGDDDAHDDEVKDDGTAMTSPRPPQSPVSATAAGGRLGGKDFSALLHSSAHRSADQVVVVEAKRQPQPKQPRKGVRKWTLVIEGGLLIKQMDHDSAKDVDSRLDAGLPILGCRGDDDDGAEESTQNKAEIPLRDKWRGGTTERENEKDVERLRFAHLFDRLEVEMRVIKKTDRSAEAALETSAITRSGLGAVPDIPAPAETAVVERFTWERAKSNTPDSDAFFVVHNEQSEFIPMGGKVFKSTFKVDRVSAKIKLYRRQSEEGNYVPSPQLCDVFFPPFIGKKAAAELRAKDKSGGKSKKRKRSGGETISLMSASASSENDASNSSMITPGIDEGTFEGDQPSSVSNAEQHIPNTLTMDEALHAIFFYIKTRNLQDLIDLSVVNNNEQLTNLFGCSRMLFSDVRGLLMEKKLLVKVEPFTHPIILHYDMTLDGAEPLTKKRSVKTSAEKVDDLELTTRRRAVNNEYDNAQPDAEQLEVVPHQTMLSCDVDIDIPNLFHVRTRDVLRRTKYREFEYTSNRIKAVRSLVATKVDEETAKQVVGDVVTGKGAVDAEHAAVVRTRAPPLLDRLRWVVVEEEDLGVTPRQPLDKLDPPRTAVMILAAYIVAGRLWLCG</sequence>
<feature type="region of interest" description="Disordered" evidence="1">
    <location>
        <begin position="364"/>
        <end position="403"/>
    </location>
</feature>
<accession>A0ABD3P9A0</accession>
<evidence type="ECO:0000313" key="3">
    <source>
        <dbReference type="EMBL" id="KAL3784369.1"/>
    </source>
</evidence>
<dbReference type="InterPro" id="IPR003121">
    <property type="entry name" value="SWIB_MDM2_domain"/>
</dbReference>
<evidence type="ECO:0000259" key="2">
    <source>
        <dbReference type="Pfam" id="PF02201"/>
    </source>
</evidence>
<proteinExistence type="predicted"/>
<keyword evidence="4" id="KW-1185">Reference proteome</keyword>
<feature type="domain" description="DM2" evidence="2">
    <location>
        <begin position="429"/>
        <end position="481"/>
    </location>
</feature>
<evidence type="ECO:0000313" key="4">
    <source>
        <dbReference type="Proteomes" id="UP001530315"/>
    </source>
</evidence>
<dbReference type="AlphaFoldDB" id="A0ABD3P9A0"/>
<feature type="region of interest" description="Disordered" evidence="1">
    <location>
        <begin position="188"/>
        <end position="219"/>
    </location>
</feature>
<evidence type="ECO:0000256" key="1">
    <source>
        <dbReference type="SAM" id="MobiDB-lite"/>
    </source>
</evidence>
<dbReference type="Proteomes" id="UP001530315">
    <property type="component" value="Unassembled WGS sequence"/>
</dbReference>
<dbReference type="Pfam" id="PF02201">
    <property type="entry name" value="SWIB"/>
    <property type="match status" value="1"/>
</dbReference>
<dbReference type="Gene3D" id="1.10.245.10">
    <property type="entry name" value="SWIB/MDM2 domain"/>
    <property type="match status" value="1"/>
</dbReference>
<gene>
    <name evidence="3" type="ORF">ACHAW5_005392</name>
</gene>
<feature type="compositionally biased region" description="Basic and acidic residues" evidence="1">
    <location>
        <begin position="204"/>
        <end position="219"/>
    </location>
</feature>